<keyword evidence="3" id="KW-1185">Reference proteome</keyword>
<dbReference type="RefSeq" id="WP_160559077.1">
    <property type="nucleotide sequence ID" value="NZ_QZDT01000005.1"/>
</dbReference>
<evidence type="ECO:0000313" key="3">
    <source>
        <dbReference type="Proteomes" id="UP001154420"/>
    </source>
</evidence>
<reference evidence="2" key="1">
    <citation type="submission" date="2018-09" db="EMBL/GenBank/DDBJ databases">
        <title>Murine metabolic-syndrome-specific gut microbial biobank.</title>
        <authorList>
            <person name="Liu C."/>
        </authorList>
    </citation>
    <scope>NUCLEOTIDE SEQUENCE</scope>
    <source>
        <strain evidence="2">D42-62</strain>
    </source>
</reference>
<dbReference type="Proteomes" id="UP001154420">
    <property type="component" value="Unassembled WGS sequence"/>
</dbReference>
<accession>A0A9X5GR63</accession>
<dbReference type="EMBL" id="QZDT01000005">
    <property type="protein sequence ID" value="NBJ92004.1"/>
    <property type="molecule type" value="Genomic_DNA"/>
</dbReference>
<dbReference type="SMART" id="SM00849">
    <property type="entry name" value="Lactamase_B"/>
    <property type="match status" value="1"/>
</dbReference>
<sequence>MDIIKMSKNTWRIEDEGVRFFLLSGDEKALLIDSGMKIHNAKEIVRQLVSLPIELLNTHGDIDHVASNGEFEKFYMSPAEASNYYRTQKKSGCFIPVENGDILDLGNRKLEIVHIPGHTPGSIAVLDLDNRILYSGDTVQDDVIFMFGVQREFHAYMHSLEKLEKYVGKFDEIYPSHGSLPVGPELISKLYKGAGSILEGTVPGEDVKFHGMDLKQYDLGCAKFLCDF</sequence>
<gene>
    <name evidence="2" type="ORF">D5281_05230</name>
</gene>
<dbReference type="AlphaFoldDB" id="A0A9X5GR63"/>
<dbReference type="Pfam" id="PF00753">
    <property type="entry name" value="Lactamase_B"/>
    <property type="match status" value="1"/>
</dbReference>
<dbReference type="PANTHER" id="PTHR42951:SF22">
    <property type="entry name" value="METALLO BETA-LACTAMASE SUPERFAMILY LIPOPROTEIN"/>
    <property type="match status" value="1"/>
</dbReference>
<name>A0A9X5GR63_9FIRM</name>
<organism evidence="2 3">
    <name type="scientific">Parablautia muri</name>
    <dbReference type="NCBI Taxonomy" id="2320879"/>
    <lineage>
        <taxon>Bacteria</taxon>
        <taxon>Bacillati</taxon>
        <taxon>Bacillota</taxon>
        <taxon>Clostridia</taxon>
        <taxon>Lachnospirales</taxon>
        <taxon>Lachnospiraceae</taxon>
        <taxon>Parablautia</taxon>
    </lineage>
</organism>
<dbReference type="SUPFAM" id="SSF56281">
    <property type="entry name" value="Metallo-hydrolase/oxidoreductase"/>
    <property type="match status" value="1"/>
</dbReference>
<evidence type="ECO:0000313" key="2">
    <source>
        <dbReference type="EMBL" id="NBJ92004.1"/>
    </source>
</evidence>
<dbReference type="InterPro" id="IPR036866">
    <property type="entry name" value="RibonucZ/Hydroxyglut_hydro"/>
</dbReference>
<dbReference type="PANTHER" id="PTHR42951">
    <property type="entry name" value="METALLO-BETA-LACTAMASE DOMAIN-CONTAINING"/>
    <property type="match status" value="1"/>
</dbReference>
<evidence type="ECO:0000259" key="1">
    <source>
        <dbReference type="SMART" id="SM00849"/>
    </source>
</evidence>
<protein>
    <submittedName>
        <fullName evidence="2">MBL fold metallo-hydrolase</fullName>
    </submittedName>
</protein>
<dbReference type="OrthoDB" id="9761531at2"/>
<comment type="caution">
    <text evidence="2">The sequence shown here is derived from an EMBL/GenBank/DDBJ whole genome shotgun (WGS) entry which is preliminary data.</text>
</comment>
<feature type="domain" description="Metallo-beta-lactamase" evidence="1">
    <location>
        <begin position="17"/>
        <end position="177"/>
    </location>
</feature>
<dbReference type="InterPro" id="IPR001279">
    <property type="entry name" value="Metallo-B-lactamas"/>
</dbReference>
<dbReference type="InterPro" id="IPR050855">
    <property type="entry name" value="NDM-1-like"/>
</dbReference>
<proteinExistence type="predicted"/>
<dbReference type="Gene3D" id="3.60.15.10">
    <property type="entry name" value="Ribonuclease Z/Hydroxyacylglutathione hydrolase-like"/>
    <property type="match status" value="1"/>
</dbReference>